<feature type="signal peptide" evidence="1">
    <location>
        <begin position="1"/>
        <end position="20"/>
    </location>
</feature>
<feature type="chain" id="PRO_5043497218" evidence="1">
    <location>
        <begin position="21"/>
        <end position="248"/>
    </location>
</feature>
<gene>
    <name evidence="2" type="ORF">R3P38DRAFT_2867716</name>
</gene>
<sequence>MSMFKSVSLVVFALIALASARTQLTDGTAGKAVSGPGYTTMGALQWQSSGILWDGCSDSAAHPIDISTCFALQLSADPAKDLQDSKSDSPRQRIEFLTRGAADGTSWQYQWKYYLSSQTGTTNHFFHLMQILTRGGSVGPVITLDAVAGKVSIQDIVRGCPSNGCPSIPLKSFTDKTTIHSMTVKYGPQGSVKYTVKDAATGKTLLTYSATGSMGTESTSLKFGMYRLAVSGMTAASATVGDFSYKQL</sequence>
<keyword evidence="3" id="KW-1185">Reference proteome</keyword>
<dbReference type="Proteomes" id="UP001362999">
    <property type="component" value="Unassembled WGS sequence"/>
</dbReference>
<dbReference type="EMBL" id="JAWWNJ010000009">
    <property type="protein sequence ID" value="KAK7048156.1"/>
    <property type="molecule type" value="Genomic_DNA"/>
</dbReference>
<accession>A0AAW0D992</accession>
<name>A0AAW0D992_9AGAR</name>
<evidence type="ECO:0000313" key="3">
    <source>
        <dbReference type="Proteomes" id="UP001362999"/>
    </source>
</evidence>
<proteinExistence type="predicted"/>
<keyword evidence="1" id="KW-0732">Signal</keyword>
<reference evidence="2 3" key="1">
    <citation type="journal article" date="2024" name="J Genomics">
        <title>Draft genome sequencing and assembly of Favolaschia claudopus CIRM-BRFM 2984 isolated from oak limbs.</title>
        <authorList>
            <person name="Navarro D."/>
            <person name="Drula E."/>
            <person name="Chaduli D."/>
            <person name="Cazenave R."/>
            <person name="Ahrendt S."/>
            <person name="Wang J."/>
            <person name="Lipzen A."/>
            <person name="Daum C."/>
            <person name="Barry K."/>
            <person name="Grigoriev I.V."/>
            <person name="Favel A."/>
            <person name="Rosso M.N."/>
            <person name="Martin F."/>
        </authorList>
    </citation>
    <scope>NUCLEOTIDE SEQUENCE [LARGE SCALE GENOMIC DNA]</scope>
    <source>
        <strain evidence="2 3">CIRM-BRFM 2984</strain>
    </source>
</reference>
<comment type="caution">
    <text evidence="2">The sequence shown here is derived from an EMBL/GenBank/DDBJ whole genome shotgun (WGS) entry which is preliminary data.</text>
</comment>
<organism evidence="2 3">
    <name type="scientific">Favolaschia claudopus</name>
    <dbReference type="NCBI Taxonomy" id="2862362"/>
    <lineage>
        <taxon>Eukaryota</taxon>
        <taxon>Fungi</taxon>
        <taxon>Dikarya</taxon>
        <taxon>Basidiomycota</taxon>
        <taxon>Agaricomycotina</taxon>
        <taxon>Agaricomycetes</taxon>
        <taxon>Agaricomycetidae</taxon>
        <taxon>Agaricales</taxon>
        <taxon>Marasmiineae</taxon>
        <taxon>Mycenaceae</taxon>
        <taxon>Favolaschia</taxon>
    </lineage>
</organism>
<evidence type="ECO:0000313" key="2">
    <source>
        <dbReference type="EMBL" id="KAK7048156.1"/>
    </source>
</evidence>
<protein>
    <submittedName>
        <fullName evidence="2">Uncharacterized protein</fullName>
    </submittedName>
</protein>
<evidence type="ECO:0000256" key="1">
    <source>
        <dbReference type="SAM" id="SignalP"/>
    </source>
</evidence>
<dbReference type="AlphaFoldDB" id="A0AAW0D992"/>